<dbReference type="Gene3D" id="3.40.50.150">
    <property type="entry name" value="Vaccinia Virus protein VP39"/>
    <property type="match status" value="1"/>
</dbReference>
<proteinExistence type="predicted"/>
<dbReference type="PANTHER" id="PTHR23068">
    <property type="entry name" value="DNA CYTOSINE-5- -METHYLTRANSFERASE 3-RELATED"/>
    <property type="match status" value="1"/>
</dbReference>
<dbReference type="GO" id="GO:0005634">
    <property type="term" value="C:nucleus"/>
    <property type="evidence" value="ECO:0007669"/>
    <property type="project" value="TreeGrafter"/>
</dbReference>
<protein>
    <submittedName>
        <fullName evidence="2">DNA (Cytosine-5)-methyltransferase DRM1/2 isoform 4</fullName>
    </submittedName>
</protein>
<feature type="transmembrane region" description="Helical" evidence="1">
    <location>
        <begin position="44"/>
        <end position="66"/>
    </location>
</feature>
<evidence type="ECO:0000313" key="3">
    <source>
        <dbReference type="Proteomes" id="UP000436088"/>
    </source>
</evidence>
<dbReference type="AlphaFoldDB" id="A0A6A2ZGX8"/>
<organism evidence="2 3">
    <name type="scientific">Hibiscus syriacus</name>
    <name type="common">Rose of Sharon</name>
    <dbReference type="NCBI Taxonomy" id="106335"/>
    <lineage>
        <taxon>Eukaryota</taxon>
        <taxon>Viridiplantae</taxon>
        <taxon>Streptophyta</taxon>
        <taxon>Embryophyta</taxon>
        <taxon>Tracheophyta</taxon>
        <taxon>Spermatophyta</taxon>
        <taxon>Magnoliopsida</taxon>
        <taxon>eudicotyledons</taxon>
        <taxon>Gunneridae</taxon>
        <taxon>Pentapetalae</taxon>
        <taxon>rosids</taxon>
        <taxon>malvids</taxon>
        <taxon>Malvales</taxon>
        <taxon>Malvaceae</taxon>
        <taxon>Malvoideae</taxon>
        <taxon>Hibiscus</taxon>
    </lineage>
</organism>
<name>A0A6A2ZGX8_HIBSY</name>
<dbReference type="InterPro" id="IPR050390">
    <property type="entry name" value="C5-Methyltransferase"/>
</dbReference>
<keyword evidence="1" id="KW-0472">Membrane</keyword>
<evidence type="ECO:0000313" key="2">
    <source>
        <dbReference type="EMBL" id="KAE8691098.1"/>
    </source>
</evidence>
<keyword evidence="3" id="KW-1185">Reference proteome</keyword>
<dbReference type="InterPro" id="IPR029063">
    <property type="entry name" value="SAM-dependent_MTases_sf"/>
</dbReference>
<dbReference type="GO" id="GO:0003886">
    <property type="term" value="F:DNA (cytosine-5-)-methyltransferase activity"/>
    <property type="evidence" value="ECO:0007669"/>
    <property type="project" value="TreeGrafter"/>
</dbReference>
<evidence type="ECO:0000256" key="1">
    <source>
        <dbReference type="SAM" id="Phobius"/>
    </source>
</evidence>
<comment type="caution">
    <text evidence="2">The sequence shown here is derived from an EMBL/GenBank/DDBJ whole genome shotgun (WGS) entry which is preliminary data.</text>
</comment>
<reference evidence="2" key="1">
    <citation type="submission" date="2019-09" db="EMBL/GenBank/DDBJ databases">
        <title>Draft genome information of white flower Hibiscus syriacus.</title>
        <authorList>
            <person name="Kim Y.-M."/>
        </authorList>
    </citation>
    <scope>NUCLEOTIDE SEQUENCE [LARGE SCALE GENOMIC DNA]</scope>
    <source>
        <strain evidence="2">YM2019G1</strain>
    </source>
</reference>
<sequence length="626" mass="68730">MNILSSFSLEVIGRPPAGGQVLASIAVASDGFPLPRGSSDDRVVFWPLMVVGCSSLSLFCSILFAFCRRVLLGSLFAGNNVDGQSCGSRASGVFVRGVVVVVERLQRQDKTPGKGLMDDTKVLKTSCTEGLTDDPKVLKTSCTEGLTDDPKVLKTLCTEGLTDDPKVLKTSHTDSLTDDPKVLKTSCTEGLTDDPKVLKTSCTEGLTDDLKVLKTSCTEGLTDDPKVLKTSCTEGLTDDPKVLKTSCIEGLTDDPKVLKTSCTEWLTDDLKVLKTSCTEGLTDDPKFLKTSCTEGLIDVGNSLLIIDSSSNTEEILDSNSDEENKLLYLTKTGYSEAEGSIAMERCGMDSSISELIDFICDAQMAKAADALLPKRKKQRKLEKKLLNEDDHAVHLSNLMIGFGIPTEPDQITQRTLPEDVIGPPYFYYENVALAPVGVWNEISMFLMSAKNGIWYGSLEPDEVEILLGFPKNHTRRGSSRDMFPGGINVLSLFYGIGGAEVVLYRLSIPLKVNVQELNGDQLEQLMSRFFEFNLVVGGITCNNLTGRNKHHQDELEDFCCNLLKDIMDIILTRKMIDMEEVAMMYQDLSQYHGITRVQVRYGLMAGENNMSGDAYRPQHEISDNLS</sequence>
<dbReference type="PANTHER" id="PTHR23068:SF25">
    <property type="entry name" value="DNA (CYTOSINE-5)-METHYLTRANSFERASE DRM2"/>
    <property type="match status" value="1"/>
</dbReference>
<dbReference type="GO" id="GO:0032259">
    <property type="term" value="P:methylation"/>
    <property type="evidence" value="ECO:0007669"/>
    <property type="project" value="UniProtKB-KW"/>
</dbReference>
<keyword evidence="1" id="KW-0812">Transmembrane</keyword>
<accession>A0A6A2ZGX8</accession>
<dbReference type="Proteomes" id="UP000436088">
    <property type="component" value="Unassembled WGS sequence"/>
</dbReference>
<dbReference type="EMBL" id="VEPZ02001150">
    <property type="protein sequence ID" value="KAE8691098.1"/>
    <property type="molecule type" value="Genomic_DNA"/>
</dbReference>
<keyword evidence="1" id="KW-1133">Transmembrane helix</keyword>
<gene>
    <name evidence="2" type="ORF">F3Y22_tig00110893pilonHSYRG01177</name>
</gene>